<evidence type="ECO:0000313" key="7">
    <source>
        <dbReference type="Proteomes" id="UP000238137"/>
    </source>
</evidence>
<dbReference type="PROSITE" id="PS50931">
    <property type="entry name" value="HTH_LYSR"/>
    <property type="match status" value="1"/>
</dbReference>
<dbReference type="InterPro" id="IPR005119">
    <property type="entry name" value="LysR_subst-bd"/>
</dbReference>
<dbReference type="Pfam" id="PF03466">
    <property type="entry name" value="LysR_substrate"/>
    <property type="match status" value="1"/>
</dbReference>
<name>A0A422QWL7_9RHOB</name>
<dbReference type="EMBL" id="PXNQ02000006">
    <property type="protein sequence ID" value="RNF34321.1"/>
    <property type="molecule type" value="Genomic_DNA"/>
</dbReference>
<dbReference type="Proteomes" id="UP000238137">
    <property type="component" value="Unassembled WGS sequence"/>
</dbReference>
<dbReference type="Pfam" id="PF00126">
    <property type="entry name" value="HTH_1"/>
    <property type="match status" value="1"/>
</dbReference>
<dbReference type="RefSeq" id="WP_106691365.1">
    <property type="nucleotide sequence ID" value="NZ_PXNQ02000006.1"/>
</dbReference>
<sequence>MPNSPEHPTRWHCEFLCSLPHVNKVSRENRQIQVMSDIDLPYATFGRYSADLCLFLLAARHGQLSHAARLAGLSQPRMSQRIRFLEDSLGKQLFVRERRGITLTQAGQELLDAISTPLSGAVEAFSRYQQKPARGGVIILCDIAFASFRLLPVFSSLCNRFGELSISLLTVQQPRHKNLPEADLIIRMEDEHEPAENELCLFRESVSVLCSPGYKQAHPDMSTPNDLVDKTLVELTADGTPAWFTWATWLRAHGVDRKLSTDHLTFNSYDHVIQSTIAGLGVCLGWRGLVDNLVADGALLQAVPDQLASNRGYFLKIAPGCVNRDTRQVFDWLAAHLRPQPAEASEKT</sequence>
<keyword evidence="7" id="KW-1185">Reference proteome</keyword>
<dbReference type="GO" id="GO:0003700">
    <property type="term" value="F:DNA-binding transcription factor activity"/>
    <property type="evidence" value="ECO:0007669"/>
    <property type="project" value="InterPro"/>
</dbReference>
<protein>
    <recommendedName>
        <fullName evidence="5">HTH lysR-type domain-containing protein</fullName>
    </recommendedName>
</protein>
<proteinExistence type="inferred from homology"/>
<dbReference type="PANTHER" id="PTHR30537:SF26">
    <property type="entry name" value="GLYCINE CLEAVAGE SYSTEM TRANSCRIPTIONAL ACTIVATOR"/>
    <property type="match status" value="1"/>
</dbReference>
<comment type="caution">
    <text evidence="6">The sequence shown here is derived from an EMBL/GenBank/DDBJ whole genome shotgun (WGS) entry which is preliminary data.</text>
</comment>
<dbReference type="Gene3D" id="1.10.10.10">
    <property type="entry name" value="Winged helix-like DNA-binding domain superfamily/Winged helix DNA-binding domain"/>
    <property type="match status" value="1"/>
</dbReference>
<evidence type="ECO:0000256" key="1">
    <source>
        <dbReference type="ARBA" id="ARBA00009437"/>
    </source>
</evidence>
<organism evidence="6 7">
    <name type="scientific">Paracoccus methylarcula</name>
    <dbReference type="NCBI Taxonomy" id="72022"/>
    <lineage>
        <taxon>Bacteria</taxon>
        <taxon>Pseudomonadati</taxon>
        <taxon>Pseudomonadota</taxon>
        <taxon>Alphaproteobacteria</taxon>
        <taxon>Rhodobacterales</taxon>
        <taxon>Paracoccaceae</taxon>
        <taxon>Paracoccus</taxon>
    </lineage>
</organism>
<comment type="similarity">
    <text evidence="1">Belongs to the LysR transcriptional regulatory family.</text>
</comment>
<dbReference type="AlphaFoldDB" id="A0A422QWL7"/>
<dbReference type="Gene3D" id="3.40.190.10">
    <property type="entry name" value="Periplasmic binding protein-like II"/>
    <property type="match status" value="2"/>
</dbReference>
<evidence type="ECO:0000313" key="6">
    <source>
        <dbReference type="EMBL" id="RNF34321.1"/>
    </source>
</evidence>
<dbReference type="SUPFAM" id="SSF46785">
    <property type="entry name" value="Winged helix' DNA-binding domain"/>
    <property type="match status" value="1"/>
</dbReference>
<dbReference type="PANTHER" id="PTHR30537">
    <property type="entry name" value="HTH-TYPE TRANSCRIPTIONAL REGULATOR"/>
    <property type="match status" value="1"/>
</dbReference>
<reference evidence="6" key="1">
    <citation type="submission" date="2018-05" db="EMBL/GenBank/DDBJ databases">
        <title>Reclassification of Methylarcula marina and Methylarcula terricola as Paracoccus methylarcula sp.nov., comb.nov. and Paracoccus terricola comb.nov.</title>
        <authorList>
            <person name="Shmareva M.N."/>
            <person name="Doronina N.V."/>
            <person name="Vasilenko O.V."/>
            <person name="Tarlachkov S.V."/>
            <person name="Trotsenko Y.A."/>
        </authorList>
    </citation>
    <scope>NUCLEOTIDE SEQUENCE [LARGE SCALE GENOMIC DNA]</scope>
    <source>
        <strain evidence="6">VKM B-2159</strain>
    </source>
</reference>
<feature type="domain" description="HTH lysR-type" evidence="5">
    <location>
        <begin position="55"/>
        <end position="104"/>
    </location>
</feature>
<dbReference type="GO" id="GO:0006351">
    <property type="term" value="P:DNA-templated transcription"/>
    <property type="evidence" value="ECO:0007669"/>
    <property type="project" value="TreeGrafter"/>
</dbReference>
<keyword evidence="3" id="KW-0238">DNA-binding</keyword>
<dbReference type="InterPro" id="IPR036388">
    <property type="entry name" value="WH-like_DNA-bd_sf"/>
</dbReference>
<keyword evidence="2" id="KW-0805">Transcription regulation</keyword>
<dbReference type="PRINTS" id="PR00039">
    <property type="entry name" value="HTHLYSR"/>
</dbReference>
<evidence type="ECO:0000256" key="2">
    <source>
        <dbReference type="ARBA" id="ARBA00023015"/>
    </source>
</evidence>
<gene>
    <name evidence="6" type="ORF">A7A09_010425</name>
</gene>
<dbReference type="GO" id="GO:0043565">
    <property type="term" value="F:sequence-specific DNA binding"/>
    <property type="evidence" value="ECO:0007669"/>
    <property type="project" value="TreeGrafter"/>
</dbReference>
<dbReference type="InterPro" id="IPR036390">
    <property type="entry name" value="WH_DNA-bd_sf"/>
</dbReference>
<evidence type="ECO:0000256" key="3">
    <source>
        <dbReference type="ARBA" id="ARBA00023125"/>
    </source>
</evidence>
<accession>A0A422QWL7</accession>
<evidence type="ECO:0000259" key="5">
    <source>
        <dbReference type="PROSITE" id="PS50931"/>
    </source>
</evidence>
<evidence type="ECO:0000256" key="4">
    <source>
        <dbReference type="ARBA" id="ARBA00023163"/>
    </source>
</evidence>
<dbReference type="OrthoDB" id="9804958at2"/>
<keyword evidence="4" id="KW-0804">Transcription</keyword>
<dbReference type="SUPFAM" id="SSF53850">
    <property type="entry name" value="Periplasmic binding protein-like II"/>
    <property type="match status" value="1"/>
</dbReference>
<dbReference type="InterPro" id="IPR058163">
    <property type="entry name" value="LysR-type_TF_proteobact-type"/>
</dbReference>
<dbReference type="InterPro" id="IPR000847">
    <property type="entry name" value="LysR_HTH_N"/>
</dbReference>